<dbReference type="Gene3D" id="3.30.930.10">
    <property type="entry name" value="Bira Bifunctional Protein, Domain 2"/>
    <property type="match status" value="2"/>
</dbReference>
<dbReference type="FunFam" id="3.30.930.10:FF:000066">
    <property type="entry name" value="Proline--tRNA ligase"/>
    <property type="match status" value="1"/>
</dbReference>
<dbReference type="InterPro" id="IPR033730">
    <property type="entry name" value="ProRS_core_prok"/>
</dbReference>
<evidence type="ECO:0000256" key="8">
    <source>
        <dbReference type="ARBA" id="ARBA00023146"/>
    </source>
</evidence>
<evidence type="ECO:0000256" key="4">
    <source>
        <dbReference type="ARBA" id="ARBA00022598"/>
    </source>
</evidence>
<comment type="subunit">
    <text evidence="2 12">Homodimer.</text>
</comment>
<dbReference type="EC" id="6.1.1.15" evidence="12"/>
<dbReference type="GO" id="GO:0006433">
    <property type="term" value="P:prolyl-tRNA aminoacylation"/>
    <property type="evidence" value="ECO:0007669"/>
    <property type="project" value="UniProtKB-UniRule"/>
</dbReference>
<dbReference type="SUPFAM" id="SSF55681">
    <property type="entry name" value="Class II aaRS and biotin synthetases"/>
    <property type="match status" value="1"/>
</dbReference>
<evidence type="ECO:0000256" key="2">
    <source>
        <dbReference type="ARBA" id="ARBA00011738"/>
    </source>
</evidence>
<dbReference type="CDD" id="cd00861">
    <property type="entry name" value="ProRS_anticodon_short"/>
    <property type="match status" value="1"/>
</dbReference>
<dbReference type="NCBIfam" id="NF006625">
    <property type="entry name" value="PRK09194.1"/>
    <property type="match status" value="1"/>
</dbReference>
<name>A0A222MYA7_9BACT</name>
<evidence type="ECO:0000256" key="5">
    <source>
        <dbReference type="ARBA" id="ARBA00022741"/>
    </source>
</evidence>
<evidence type="ECO:0000256" key="11">
    <source>
        <dbReference type="ARBA" id="ARBA00060755"/>
    </source>
</evidence>
<dbReference type="InterPro" id="IPR044140">
    <property type="entry name" value="ProRS_anticodon_short"/>
</dbReference>
<evidence type="ECO:0000313" key="14">
    <source>
        <dbReference type="EMBL" id="ASQ30781.1"/>
    </source>
</evidence>
<dbReference type="Pfam" id="PF00587">
    <property type="entry name" value="tRNA-synt_2b"/>
    <property type="match status" value="1"/>
</dbReference>
<dbReference type="InterPro" id="IPR036754">
    <property type="entry name" value="YbaK/aa-tRNA-synt-asso_dom_sf"/>
</dbReference>
<dbReference type="KEGG" id="cavi:CAV_1154"/>
<dbReference type="InterPro" id="IPR002314">
    <property type="entry name" value="aa-tRNA-synt_IIb"/>
</dbReference>
<dbReference type="HAMAP" id="MF_01569">
    <property type="entry name" value="Pro_tRNA_synth_type1"/>
    <property type="match status" value="1"/>
</dbReference>
<keyword evidence="5 12" id="KW-0547">Nucleotide-binding</keyword>
<dbReference type="EMBL" id="CP022347">
    <property type="protein sequence ID" value="ASQ30781.1"/>
    <property type="molecule type" value="Genomic_DNA"/>
</dbReference>
<dbReference type="AlphaFoldDB" id="A0A222MYA7"/>
<evidence type="ECO:0000256" key="9">
    <source>
        <dbReference type="ARBA" id="ARBA00047671"/>
    </source>
</evidence>
<dbReference type="Pfam" id="PF03129">
    <property type="entry name" value="HGTP_anticodon"/>
    <property type="match status" value="1"/>
</dbReference>
<keyword evidence="4 12" id="KW-0436">Ligase</keyword>
<dbReference type="PANTHER" id="PTHR42753:SF2">
    <property type="entry name" value="PROLINE--TRNA LIGASE"/>
    <property type="match status" value="1"/>
</dbReference>
<evidence type="ECO:0000256" key="12">
    <source>
        <dbReference type="HAMAP-Rule" id="MF_01569"/>
    </source>
</evidence>
<dbReference type="GO" id="GO:0004827">
    <property type="term" value="F:proline-tRNA ligase activity"/>
    <property type="evidence" value="ECO:0007669"/>
    <property type="project" value="UniProtKB-UniRule"/>
</dbReference>
<dbReference type="InterPro" id="IPR007214">
    <property type="entry name" value="YbaK/aa-tRNA-synth-assoc-dom"/>
</dbReference>
<keyword evidence="7 12" id="KW-0648">Protein biosynthesis</keyword>
<comment type="catalytic activity">
    <reaction evidence="9 12">
        <text>tRNA(Pro) + L-proline + ATP = L-prolyl-tRNA(Pro) + AMP + diphosphate</text>
        <dbReference type="Rhea" id="RHEA:14305"/>
        <dbReference type="Rhea" id="RHEA-COMP:9700"/>
        <dbReference type="Rhea" id="RHEA-COMP:9702"/>
        <dbReference type="ChEBI" id="CHEBI:30616"/>
        <dbReference type="ChEBI" id="CHEBI:33019"/>
        <dbReference type="ChEBI" id="CHEBI:60039"/>
        <dbReference type="ChEBI" id="CHEBI:78442"/>
        <dbReference type="ChEBI" id="CHEBI:78532"/>
        <dbReference type="ChEBI" id="CHEBI:456215"/>
        <dbReference type="EC" id="6.1.1.15"/>
    </reaction>
</comment>
<dbReference type="InterPro" id="IPR036621">
    <property type="entry name" value="Anticodon-bd_dom_sf"/>
</dbReference>
<dbReference type="FunFam" id="3.30.930.10:FF:000065">
    <property type="entry name" value="Proline--tRNA ligase"/>
    <property type="match status" value="1"/>
</dbReference>
<dbReference type="GO" id="GO:0002161">
    <property type="term" value="F:aminoacyl-tRNA deacylase activity"/>
    <property type="evidence" value="ECO:0007669"/>
    <property type="project" value="InterPro"/>
</dbReference>
<accession>A0A222MYA7</accession>
<comment type="similarity">
    <text evidence="11 12">Belongs to the class-II aminoacyl-tRNA synthetase family. ProS type 1 subfamily.</text>
</comment>
<keyword evidence="6 12" id="KW-0067">ATP-binding</keyword>
<dbReference type="CDD" id="cd04334">
    <property type="entry name" value="ProRS-INS"/>
    <property type="match status" value="1"/>
</dbReference>
<protein>
    <recommendedName>
        <fullName evidence="12">Proline--tRNA ligase</fullName>
        <ecNumber evidence="12">6.1.1.15</ecNumber>
    </recommendedName>
    <alternativeName>
        <fullName evidence="12">Prolyl-tRNA synthetase</fullName>
        <shortName evidence="12">ProRS</shortName>
    </alternativeName>
</protein>
<evidence type="ECO:0000256" key="3">
    <source>
        <dbReference type="ARBA" id="ARBA00022490"/>
    </source>
</evidence>
<dbReference type="InterPro" id="IPR050062">
    <property type="entry name" value="Pro-tRNA_synthetase"/>
</dbReference>
<evidence type="ECO:0000259" key="13">
    <source>
        <dbReference type="PROSITE" id="PS50862"/>
    </source>
</evidence>
<dbReference type="SUPFAM" id="SSF52954">
    <property type="entry name" value="Class II aaRS ABD-related"/>
    <property type="match status" value="1"/>
</dbReference>
<comment type="subcellular location">
    <subcellularLocation>
        <location evidence="1 12">Cytoplasm</location>
    </subcellularLocation>
</comment>
<dbReference type="GO" id="GO:0005829">
    <property type="term" value="C:cytosol"/>
    <property type="evidence" value="ECO:0007669"/>
    <property type="project" value="TreeGrafter"/>
</dbReference>
<dbReference type="NCBIfam" id="TIGR00409">
    <property type="entry name" value="proS_fam_II"/>
    <property type="match status" value="1"/>
</dbReference>
<dbReference type="PRINTS" id="PR01046">
    <property type="entry name" value="TRNASYNTHPRO"/>
</dbReference>
<dbReference type="PANTHER" id="PTHR42753">
    <property type="entry name" value="MITOCHONDRIAL RIBOSOME PROTEIN L39/PROLYL-TRNA LIGASE FAMILY MEMBER"/>
    <property type="match status" value="1"/>
</dbReference>
<evidence type="ECO:0000256" key="6">
    <source>
        <dbReference type="ARBA" id="ARBA00022840"/>
    </source>
</evidence>
<evidence type="ECO:0000256" key="7">
    <source>
        <dbReference type="ARBA" id="ARBA00022917"/>
    </source>
</evidence>
<comment type="function">
    <text evidence="10 12">Catalyzes the attachment of proline to tRNA(Pro) in a two-step reaction: proline is first activated by ATP to form Pro-AMP and then transferred to the acceptor end of tRNA(Pro). As ProRS can inadvertently accommodate and process non-cognate amino acids such as alanine and cysteine, to avoid such errors it has two additional distinct editing activities against alanine. One activity is designated as 'pretransfer' editing and involves the tRNA(Pro)-independent hydrolysis of activated Ala-AMP. The other activity is designated 'posttransfer' editing and involves deacylation of mischarged Ala-tRNA(Pro). The misacylated Cys-tRNA(Pro) is not edited by ProRS.</text>
</comment>
<dbReference type="Gene3D" id="3.40.50.800">
    <property type="entry name" value="Anticodon-binding domain"/>
    <property type="match status" value="1"/>
</dbReference>
<dbReference type="InterPro" id="IPR006195">
    <property type="entry name" value="aa-tRNA-synth_II"/>
</dbReference>
<dbReference type="InterPro" id="IPR004500">
    <property type="entry name" value="Pro-tRNA-synth_IIa_bac-type"/>
</dbReference>
<dbReference type="InterPro" id="IPR002316">
    <property type="entry name" value="Pro-tRNA-ligase_IIa"/>
</dbReference>
<feature type="domain" description="Aminoacyl-transfer RNA synthetases class-II family profile" evidence="13">
    <location>
        <begin position="45"/>
        <end position="485"/>
    </location>
</feature>
<organism evidence="14 15">
    <name type="scientific">Campylobacter avium LMG 24591</name>
    <dbReference type="NCBI Taxonomy" id="522484"/>
    <lineage>
        <taxon>Bacteria</taxon>
        <taxon>Pseudomonadati</taxon>
        <taxon>Campylobacterota</taxon>
        <taxon>Epsilonproteobacteria</taxon>
        <taxon>Campylobacterales</taxon>
        <taxon>Campylobacteraceae</taxon>
        <taxon>Campylobacter</taxon>
    </lineage>
</organism>
<gene>
    <name evidence="12 14" type="primary">proS</name>
    <name evidence="14" type="ORF">CAV_1154</name>
</gene>
<dbReference type="InterPro" id="IPR023717">
    <property type="entry name" value="Pro-tRNA-Synthase_IIa_type1"/>
</dbReference>
<evidence type="ECO:0000313" key="15">
    <source>
        <dbReference type="Proteomes" id="UP000201169"/>
    </source>
</evidence>
<reference evidence="14 15" key="1">
    <citation type="submission" date="2017-07" db="EMBL/GenBank/DDBJ databases">
        <title>Analysis of two Campylobacter avium genomes and identification of a novel hippuricase gene.</title>
        <authorList>
            <person name="Miller W.G."/>
            <person name="Chapman M.H."/>
            <person name="Yee E."/>
            <person name="Revez J."/>
            <person name="Bono J.L."/>
            <person name="Rossi M."/>
        </authorList>
    </citation>
    <scope>NUCLEOTIDE SEQUENCE [LARGE SCALE GENOMIC DNA]</scope>
    <source>
        <strain evidence="14 15">LMG 24591</strain>
    </source>
</reference>
<evidence type="ECO:0000256" key="1">
    <source>
        <dbReference type="ARBA" id="ARBA00004496"/>
    </source>
</evidence>
<dbReference type="GO" id="GO:0005524">
    <property type="term" value="F:ATP binding"/>
    <property type="evidence" value="ECO:0007669"/>
    <property type="project" value="UniProtKB-UniRule"/>
</dbReference>
<keyword evidence="15" id="KW-1185">Reference proteome</keyword>
<sequence>MNINANMQWRIKMKFSNFYAPSAKQAPKDATLASHIFLLRGGFIEQCGSGLYNFLPLGKRVLDKIYNVVKEEMDKAGSLQTDLSFVTPATLWKESKRYENFGKELLRFKDRKENDFVLGPTHEEAMLSIVKNKITSYKQLPLNLYQIGLKFRDEARPRFGLLRCREFLMKDAYSFHSSKEDLDREFELMDKTYRAIFTRLGLNFRVVDADSGAIGGSGSKEFMVLAKSGEDDIITCEKCSYAANVEVATRAKKVCDKDRPEADYAAKFYTPDVKTIKGVADFFKVDEFYTIKAVVKKAIYEKKESLVLFLIRGCDDLQEKKALNACKALELVDASEEELINAGLTPGFIGFINLKEDIEFYVDKELKNESQMIMGANEKDYHLVGISVVNLNEERFKDLVAVKEGDCCEKCGAKLRQSKGIEVGHIFKLGQKYSSAMNATFLDENGKANAFYMGCYGIGVSRLVAVAIEAQHDEKGCIWDKKIAPFLCDIIISNLKDERAVSFANELYEGLKNEGFEVLLDDRDERFGVKINDFELMGFPYAVVLGKGLENDEVELIERKGLNKSIVKSTELFEFLKDKLV</sequence>
<dbReference type="InterPro" id="IPR004154">
    <property type="entry name" value="Anticodon-bd"/>
</dbReference>
<keyword evidence="3 12" id="KW-0963">Cytoplasm</keyword>
<evidence type="ECO:0000256" key="10">
    <source>
        <dbReference type="ARBA" id="ARBA00053664"/>
    </source>
</evidence>
<dbReference type="CDD" id="cd00779">
    <property type="entry name" value="ProRS_core_prok"/>
    <property type="match status" value="1"/>
</dbReference>
<keyword evidence="8 12" id="KW-0030">Aminoacyl-tRNA synthetase</keyword>
<dbReference type="PROSITE" id="PS50862">
    <property type="entry name" value="AA_TRNA_LIGASE_II"/>
    <property type="match status" value="1"/>
</dbReference>
<comment type="domain">
    <text evidence="12">Consists of three domains: the N-terminal catalytic domain, the editing domain and the C-terminal anticodon-binding domain.</text>
</comment>
<dbReference type="SUPFAM" id="SSF55826">
    <property type="entry name" value="YbaK/ProRS associated domain"/>
    <property type="match status" value="1"/>
</dbReference>
<dbReference type="Proteomes" id="UP000201169">
    <property type="component" value="Chromosome"/>
</dbReference>
<dbReference type="InterPro" id="IPR045864">
    <property type="entry name" value="aa-tRNA-synth_II/BPL/LPL"/>
</dbReference>
<proteinExistence type="inferred from homology"/>
<dbReference type="Pfam" id="PF04073">
    <property type="entry name" value="tRNA_edit"/>
    <property type="match status" value="1"/>
</dbReference>